<keyword evidence="1" id="KW-0378">Hydrolase</keyword>
<dbReference type="SUPFAM" id="SSF55144">
    <property type="entry name" value="LigT-like"/>
    <property type="match status" value="1"/>
</dbReference>
<proteinExistence type="predicted"/>
<dbReference type="EMBL" id="VSSQ01047150">
    <property type="protein sequence ID" value="MPN01125.1"/>
    <property type="molecule type" value="Genomic_DNA"/>
</dbReference>
<dbReference type="EC" id="3.1.4.-" evidence="1"/>
<dbReference type="AlphaFoldDB" id="A0A645EGH2"/>
<reference evidence="1" key="1">
    <citation type="submission" date="2019-08" db="EMBL/GenBank/DDBJ databases">
        <authorList>
            <person name="Kucharzyk K."/>
            <person name="Murdoch R.W."/>
            <person name="Higgins S."/>
            <person name="Loffler F."/>
        </authorList>
    </citation>
    <scope>NUCLEOTIDE SEQUENCE</scope>
</reference>
<sequence length="88" mass="10227">MIAATMHRMGFLRTEKTYIPHITVGRDVRFKEEYIVEGNNNGMFKGKIPEILVKNFSLIESRIADGKRVYKTLAKFDFKLSEKQDDSL</sequence>
<dbReference type="InterPro" id="IPR009097">
    <property type="entry name" value="Cyclic_Pdiesterase"/>
</dbReference>
<dbReference type="GO" id="GO:0016787">
    <property type="term" value="F:hydrolase activity"/>
    <property type="evidence" value="ECO:0007669"/>
    <property type="project" value="UniProtKB-KW"/>
</dbReference>
<accession>A0A645EGH2</accession>
<comment type="caution">
    <text evidence="1">The sequence shown here is derived from an EMBL/GenBank/DDBJ whole genome shotgun (WGS) entry which is preliminary data.</text>
</comment>
<evidence type="ECO:0000313" key="1">
    <source>
        <dbReference type="EMBL" id="MPN01125.1"/>
    </source>
</evidence>
<gene>
    <name evidence="1" type="primary">thpR_22</name>
    <name evidence="1" type="ORF">SDC9_148328</name>
</gene>
<dbReference type="Gene3D" id="3.90.1140.10">
    <property type="entry name" value="Cyclic phosphodiesterase"/>
    <property type="match status" value="1"/>
</dbReference>
<protein>
    <submittedName>
        <fullName evidence="1">RNA 2',3'-cyclic phosphodiesterase</fullName>
        <ecNumber evidence="1">3.1.4.-</ecNumber>
    </submittedName>
</protein>
<name>A0A645EGH2_9ZZZZ</name>
<organism evidence="1">
    <name type="scientific">bioreactor metagenome</name>
    <dbReference type="NCBI Taxonomy" id="1076179"/>
    <lineage>
        <taxon>unclassified sequences</taxon>
        <taxon>metagenomes</taxon>
        <taxon>ecological metagenomes</taxon>
    </lineage>
</organism>